<keyword evidence="3" id="KW-1185">Reference proteome</keyword>
<feature type="non-terminal residue" evidence="2">
    <location>
        <position position="1"/>
    </location>
</feature>
<dbReference type="SUPFAM" id="SSF52058">
    <property type="entry name" value="L domain-like"/>
    <property type="match status" value="1"/>
</dbReference>
<dbReference type="PANTHER" id="PTHR36766:SF51">
    <property type="entry name" value="DISEASE RESISTANCE RPP13-LIKE PROTEIN 1"/>
    <property type="match status" value="1"/>
</dbReference>
<dbReference type="AlphaFoldDB" id="V4TU21"/>
<dbReference type="InterPro" id="IPR032675">
    <property type="entry name" value="LRR_dom_sf"/>
</dbReference>
<gene>
    <name evidence="2" type="ORF">CICLE_v10023902mg</name>
</gene>
<evidence type="ECO:0000313" key="3">
    <source>
        <dbReference type="Proteomes" id="UP000030687"/>
    </source>
</evidence>
<evidence type="ECO:0000313" key="2">
    <source>
        <dbReference type="EMBL" id="ESR55220.1"/>
    </source>
</evidence>
<proteinExistence type="predicted"/>
<dbReference type="OMA" id="LEYHETR"/>
<dbReference type="InParanoid" id="V4TU21"/>
<dbReference type="PANTHER" id="PTHR36766">
    <property type="entry name" value="PLANT BROAD-SPECTRUM MILDEW RESISTANCE PROTEIN RPW8"/>
    <property type="match status" value="1"/>
</dbReference>
<keyword evidence="1" id="KW-0611">Plant defense</keyword>
<evidence type="ECO:0008006" key="4">
    <source>
        <dbReference type="Google" id="ProtNLM"/>
    </source>
</evidence>
<dbReference type="Proteomes" id="UP000030687">
    <property type="component" value="Unassembled WGS sequence"/>
</dbReference>
<dbReference type="KEGG" id="cic:CICLE_v10023902mg"/>
<dbReference type="GO" id="GO:0006952">
    <property type="term" value="P:defense response"/>
    <property type="evidence" value="ECO:0007669"/>
    <property type="project" value="UniProtKB-KW"/>
</dbReference>
<organism evidence="2 3">
    <name type="scientific">Citrus clementina</name>
    <name type="common">Clementine</name>
    <name type="synonym">Citrus deliciosa x Citrus sinensis</name>
    <dbReference type="NCBI Taxonomy" id="85681"/>
    <lineage>
        <taxon>Eukaryota</taxon>
        <taxon>Viridiplantae</taxon>
        <taxon>Streptophyta</taxon>
        <taxon>Embryophyta</taxon>
        <taxon>Tracheophyta</taxon>
        <taxon>Spermatophyta</taxon>
        <taxon>Magnoliopsida</taxon>
        <taxon>eudicotyledons</taxon>
        <taxon>Gunneridae</taxon>
        <taxon>Pentapetalae</taxon>
        <taxon>rosids</taxon>
        <taxon>malvids</taxon>
        <taxon>Sapindales</taxon>
        <taxon>Rutaceae</taxon>
        <taxon>Aurantioideae</taxon>
        <taxon>Citrus</taxon>
    </lineage>
</organism>
<dbReference type="Gene3D" id="3.80.10.10">
    <property type="entry name" value="Ribonuclease Inhibitor"/>
    <property type="match status" value="3"/>
</dbReference>
<reference evidence="2 3" key="1">
    <citation type="submission" date="2013-10" db="EMBL/GenBank/DDBJ databases">
        <authorList>
            <consortium name="International Citrus Genome Consortium"/>
            <person name="Jenkins J."/>
            <person name="Schmutz J."/>
            <person name="Prochnik S."/>
            <person name="Rokhsar D."/>
            <person name="Gmitter F."/>
            <person name="Ollitrault P."/>
            <person name="Machado M."/>
            <person name="Talon M."/>
            <person name="Wincker P."/>
            <person name="Jaillon O."/>
            <person name="Morgante M."/>
        </authorList>
    </citation>
    <scope>NUCLEOTIDE SEQUENCE</scope>
    <source>
        <strain evidence="3">cv. Clemenules</strain>
    </source>
</reference>
<sequence>LLLDPPCERKRYGGVDVLEYHETRKTPPLEIPSQVSIEENCTSLVSFPELKFHPNILRSLKIEKSKAIKSLPEEMMGNNAELESLYIGNCDSLTFIARGKLPSSLKRLQIRSCKNLQRLVDDEEGASSSSSSPLSSSPVTLKLLLIDSCPELTSLSSGIQLLEALKELLISECQKLESIPAGLHNLHRISMDDCEKLEALPSDMHKLNSLQYLGISECPSIVSFPEEGFPTNLTSLRIGVNVKKLTKAVIQWGLHRLTSLTDLEITECDEEMGMMLPTSLIGLSLDRFWKLKCLSSMCFQSLTSLEYLWIKNCPNLTSFPEGGLPSSLLHLSIEGCQKLEKVCKRDKAKEWSKIANIPCVEINGKFIYDPDSHSD</sequence>
<evidence type="ECO:0000256" key="1">
    <source>
        <dbReference type="ARBA" id="ARBA00022821"/>
    </source>
</evidence>
<name>V4TU21_CITCL</name>
<dbReference type="eggNOG" id="KOG4658">
    <property type="taxonomic scope" value="Eukaryota"/>
</dbReference>
<dbReference type="EMBL" id="KI536661">
    <property type="protein sequence ID" value="ESR55220.1"/>
    <property type="molecule type" value="Genomic_DNA"/>
</dbReference>
<accession>V4TU21</accession>
<protein>
    <recommendedName>
        <fullName evidence="4">Disease resistance protein</fullName>
    </recommendedName>
</protein>